<evidence type="ECO:0000256" key="5">
    <source>
        <dbReference type="ARBA" id="ARBA00013229"/>
    </source>
</evidence>
<dbReference type="GO" id="GO:0030599">
    <property type="term" value="F:pectinesterase activity"/>
    <property type="evidence" value="ECO:0007669"/>
    <property type="project" value="UniProtKB-EC"/>
</dbReference>
<dbReference type="Pfam" id="PF04043">
    <property type="entry name" value="PMEI"/>
    <property type="match status" value="1"/>
</dbReference>
<evidence type="ECO:0000256" key="11">
    <source>
        <dbReference type="ARBA" id="ARBA00023180"/>
    </source>
</evidence>
<dbReference type="InterPro" id="IPR011050">
    <property type="entry name" value="Pectin_lyase_fold/virulence"/>
</dbReference>
<dbReference type="PANTHER" id="PTHR31707">
    <property type="entry name" value="PECTINESTERASE"/>
    <property type="match status" value="1"/>
</dbReference>
<comment type="caution">
    <text evidence="16">The sequence shown here is derived from an EMBL/GenBank/DDBJ whole genome shotgun (WGS) entry which is preliminary data.</text>
</comment>
<evidence type="ECO:0000256" key="9">
    <source>
        <dbReference type="ARBA" id="ARBA00023085"/>
    </source>
</evidence>
<dbReference type="InterPro" id="IPR012334">
    <property type="entry name" value="Pectin_lyas_fold"/>
</dbReference>
<keyword evidence="7" id="KW-0964">Secreted</keyword>
<dbReference type="AlphaFoldDB" id="A0A6A5LZG2"/>
<evidence type="ECO:0000256" key="3">
    <source>
        <dbReference type="ARBA" id="ARBA00006027"/>
    </source>
</evidence>
<comment type="subcellular location">
    <subcellularLocation>
        <location evidence="1">Secreted</location>
        <location evidence="1">Cell wall</location>
    </subcellularLocation>
</comment>
<evidence type="ECO:0000256" key="7">
    <source>
        <dbReference type="ARBA" id="ARBA00022525"/>
    </source>
</evidence>
<organism evidence="16 17">
    <name type="scientific">Lupinus albus</name>
    <name type="common">White lupine</name>
    <name type="synonym">Lupinus termis</name>
    <dbReference type="NCBI Taxonomy" id="3870"/>
    <lineage>
        <taxon>Eukaryota</taxon>
        <taxon>Viridiplantae</taxon>
        <taxon>Streptophyta</taxon>
        <taxon>Embryophyta</taxon>
        <taxon>Tracheophyta</taxon>
        <taxon>Spermatophyta</taxon>
        <taxon>Magnoliopsida</taxon>
        <taxon>eudicotyledons</taxon>
        <taxon>Gunneridae</taxon>
        <taxon>Pentapetalae</taxon>
        <taxon>rosids</taxon>
        <taxon>fabids</taxon>
        <taxon>Fabales</taxon>
        <taxon>Fabaceae</taxon>
        <taxon>Papilionoideae</taxon>
        <taxon>50 kb inversion clade</taxon>
        <taxon>genistoids sensu lato</taxon>
        <taxon>core genistoids</taxon>
        <taxon>Genisteae</taxon>
        <taxon>Lupinus</taxon>
    </lineage>
</organism>
<dbReference type="EC" id="3.1.1.11" evidence="5"/>
<evidence type="ECO:0000256" key="12">
    <source>
        <dbReference type="ARBA" id="ARBA00023316"/>
    </source>
</evidence>
<evidence type="ECO:0000256" key="13">
    <source>
        <dbReference type="ARBA" id="ARBA00047928"/>
    </source>
</evidence>
<dbReference type="SMART" id="SM00856">
    <property type="entry name" value="PMEI"/>
    <property type="match status" value="1"/>
</dbReference>
<evidence type="ECO:0000256" key="10">
    <source>
        <dbReference type="ARBA" id="ARBA00023157"/>
    </source>
</evidence>
<evidence type="ECO:0000259" key="15">
    <source>
        <dbReference type="SMART" id="SM00856"/>
    </source>
</evidence>
<keyword evidence="12" id="KW-0961">Cell wall biogenesis/degradation</keyword>
<dbReference type="FunFam" id="2.160.20.10:FF:000029">
    <property type="entry name" value="Pectinesterase 4"/>
    <property type="match status" value="1"/>
</dbReference>
<evidence type="ECO:0000256" key="2">
    <source>
        <dbReference type="ARBA" id="ARBA00005184"/>
    </source>
</evidence>
<evidence type="ECO:0000313" key="16">
    <source>
        <dbReference type="EMBL" id="KAE9602780.1"/>
    </source>
</evidence>
<dbReference type="CDD" id="cd15798">
    <property type="entry name" value="PMEI-like_3"/>
    <property type="match status" value="1"/>
</dbReference>
<keyword evidence="10" id="KW-1015">Disulfide bond</keyword>
<gene>
    <name evidence="16" type="ORF">Lalb_Chr12g0203201</name>
</gene>
<dbReference type="Proteomes" id="UP000447434">
    <property type="component" value="Chromosome 12"/>
</dbReference>
<evidence type="ECO:0000256" key="4">
    <source>
        <dbReference type="ARBA" id="ARBA00007786"/>
    </source>
</evidence>
<dbReference type="GO" id="GO:0004857">
    <property type="term" value="F:enzyme inhibitor activity"/>
    <property type="evidence" value="ECO:0007669"/>
    <property type="project" value="InterPro"/>
</dbReference>
<dbReference type="InterPro" id="IPR006501">
    <property type="entry name" value="Pectinesterase_inhib_dom"/>
</dbReference>
<comment type="similarity">
    <text evidence="4">In the C-terminal section; belongs to the pectinesterase family.</text>
</comment>
<accession>A0A6A5LZG2</accession>
<dbReference type="InterPro" id="IPR000070">
    <property type="entry name" value="Pectinesterase_cat"/>
</dbReference>
<dbReference type="OrthoDB" id="2019149at2759"/>
<keyword evidence="9" id="KW-0063">Aspartyl esterase</keyword>
<evidence type="ECO:0000256" key="6">
    <source>
        <dbReference type="ARBA" id="ARBA00022512"/>
    </source>
</evidence>
<keyword evidence="17" id="KW-1185">Reference proteome</keyword>
<comment type="catalytic activity">
    <reaction evidence="13">
        <text>[(1-&gt;4)-alpha-D-galacturonosyl methyl ester](n) + n H2O = [(1-&gt;4)-alpha-D-galacturonosyl](n) + n methanol + n H(+)</text>
        <dbReference type="Rhea" id="RHEA:22380"/>
        <dbReference type="Rhea" id="RHEA-COMP:14570"/>
        <dbReference type="Rhea" id="RHEA-COMP:14573"/>
        <dbReference type="ChEBI" id="CHEBI:15377"/>
        <dbReference type="ChEBI" id="CHEBI:15378"/>
        <dbReference type="ChEBI" id="CHEBI:17790"/>
        <dbReference type="ChEBI" id="CHEBI:140522"/>
        <dbReference type="ChEBI" id="CHEBI:140523"/>
        <dbReference type="EC" id="3.1.1.11"/>
    </reaction>
</comment>
<dbReference type="Pfam" id="PF01095">
    <property type="entry name" value="Pectinesterase"/>
    <property type="match status" value="1"/>
</dbReference>
<dbReference type="InterPro" id="IPR035513">
    <property type="entry name" value="Invertase/methylesterase_inhib"/>
</dbReference>
<dbReference type="GO" id="GO:0045490">
    <property type="term" value="P:pectin catabolic process"/>
    <property type="evidence" value="ECO:0007669"/>
    <property type="project" value="UniProtKB-UniPathway"/>
</dbReference>
<evidence type="ECO:0000256" key="8">
    <source>
        <dbReference type="ARBA" id="ARBA00022801"/>
    </source>
</evidence>
<feature type="domain" description="Pectinesterase inhibitor" evidence="15">
    <location>
        <begin position="29"/>
        <end position="177"/>
    </location>
</feature>
<dbReference type="SUPFAM" id="SSF101148">
    <property type="entry name" value="Plant invertase/pectin methylesterase inhibitor"/>
    <property type="match status" value="1"/>
</dbReference>
<sequence length="544" mass="59240">MSSSFFFLSFLFLLTLSSAAKPPPSLTTTATPVIQQACKATNFSQQCESTLSQAKLPPNPTSLELIQAAMAASSSNLDTALTKIQSLLDASTDSKNRSVAATICLEVLQNSNYRISLANASLPSGKIKDARAWLSAALAYTYDCSNVLKYVNDTKQVAETMSFVNSIYNLNSNALSLSFNYDAFGNDIASWKLPKTERDGFWEKLESGGESKAITGIPDKSVADVTVCKGGDSGCLKTIQEAVNKAPDNDGKGKKFVIYIKEGVYEETVKVPLEKRNVVFLGDGMGKTVITGSANAGQLGVSTYTSATVAIVGDGFMAKDLTFQNTAPSHQAVAFKSDSDLSIIENCEFLGNQDTLLPQSLRQFYKSCYIQGNIDYIFGNSASVFQDCKILVRPRQDENPEKGASNTITAHGRTDPAQATGFVFHNCLINGTEEYLALYHSNPNVHKSFLGRPWKLYSRTVFINCQLDEIVTPKGWSPWTEAPLKTLYYGEFGNSGPGSDLSQRVPWSSKIPSEHVLEYSAQNFIQGNTWIPSSLLSSKFDKSN</sequence>
<evidence type="ECO:0000256" key="1">
    <source>
        <dbReference type="ARBA" id="ARBA00004191"/>
    </source>
</evidence>
<comment type="similarity">
    <text evidence="3">In the N-terminal section; belongs to the PMEI family.</text>
</comment>
<comment type="pathway">
    <text evidence="2">Glycan metabolism; pectin degradation; 2-dehydro-3-deoxy-D-gluconate from pectin: step 1/5.</text>
</comment>
<protein>
    <recommendedName>
        <fullName evidence="5">pectinesterase</fullName>
        <ecNumber evidence="5">3.1.1.11</ecNumber>
    </recommendedName>
</protein>
<dbReference type="Gene3D" id="1.20.140.40">
    <property type="entry name" value="Invertase/pectin methylesterase inhibitor family protein"/>
    <property type="match status" value="1"/>
</dbReference>
<keyword evidence="11" id="KW-0325">Glycoprotein</keyword>
<dbReference type="GO" id="GO:0042545">
    <property type="term" value="P:cell wall modification"/>
    <property type="evidence" value="ECO:0007669"/>
    <property type="project" value="InterPro"/>
</dbReference>
<dbReference type="FunFam" id="1.20.140.40:FF:000021">
    <property type="entry name" value="Probable pectinesterase/pectinesterase inhibitor 51"/>
    <property type="match status" value="1"/>
</dbReference>
<reference evidence="17" key="1">
    <citation type="journal article" date="2020" name="Nat. Commun.">
        <title>Genome sequence of the cluster root forming white lupin.</title>
        <authorList>
            <person name="Hufnagel B."/>
            <person name="Marques A."/>
            <person name="Soriano A."/>
            <person name="Marques L."/>
            <person name="Divol F."/>
            <person name="Doumas P."/>
            <person name="Sallet E."/>
            <person name="Mancinotti D."/>
            <person name="Carrere S."/>
            <person name="Marande W."/>
            <person name="Arribat S."/>
            <person name="Keller J."/>
            <person name="Huneau C."/>
            <person name="Blein T."/>
            <person name="Aime D."/>
            <person name="Laguerre M."/>
            <person name="Taylor J."/>
            <person name="Schubert V."/>
            <person name="Nelson M."/>
            <person name="Geu-Flores F."/>
            <person name="Crespi M."/>
            <person name="Gallardo-Guerrero K."/>
            <person name="Delaux P.-M."/>
            <person name="Salse J."/>
            <person name="Berges H."/>
            <person name="Guyot R."/>
            <person name="Gouzy J."/>
            <person name="Peret B."/>
        </authorList>
    </citation>
    <scope>NUCLEOTIDE SEQUENCE [LARGE SCALE GENOMIC DNA]</scope>
    <source>
        <strain evidence="17">cv. Amiga</strain>
    </source>
</reference>
<keyword evidence="6" id="KW-0134">Cell wall</keyword>
<dbReference type="UniPathway" id="UPA00545">
    <property type="reaction ID" value="UER00823"/>
</dbReference>
<proteinExistence type="inferred from homology"/>
<name>A0A6A5LZG2_LUPAL</name>
<dbReference type="EMBL" id="WOCE01000012">
    <property type="protein sequence ID" value="KAE9602780.1"/>
    <property type="molecule type" value="Genomic_DNA"/>
</dbReference>
<dbReference type="NCBIfam" id="TIGR01614">
    <property type="entry name" value="PME_inhib"/>
    <property type="match status" value="1"/>
</dbReference>
<comment type="function">
    <text evidence="14">Acts in the modification of cell walls via demethylesterification of cell wall pectin.</text>
</comment>
<evidence type="ECO:0000313" key="17">
    <source>
        <dbReference type="Proteomes" id="UP000447434"/>
    </source>
</evidence>
<evidence type="ECO:0000256" key="14">
    <source>
        <dbReference type="ARBA" id="ARBA00057335"/>
    </source>
</evidence>
<dbReference type="SUPFAM" id="SSF51126">
    <property type="entry name" value="Pectin lyase-like"/>
    <property type="match status" value="1"/>
</dbReference>
<keyword evidence="8" id="KW-0378">Hydrolase</keyword>
<dbReference type="Gene3D" id="2.160.20.10">
    <property type="entry name" value="Single-stranded right-handed beta-helix, Pectin lyase-like"/>
    <property type="match status" value="1"/>
</dbReference>